<evidence type="ECO:0000313" key="1">
    <source>
        <dbReference type="EMBL" id="HIU34021.1"/>
    </source>
</evidence>
<dbReference type="Proteomes" id="UP000824072">
    <property type="component" value="Unassembled WGS sequence"/>
</dbReference>
<gene>
    <name evidence="1" type="primary">yabP</name>
    <name evidence="1" type="ORF">IAB02_05610</name>
</gene>
<dbReference type="Pfam" id="PF07873">
    <property type="entry name" value="YabP"/>
    <property type="match status" value="1"/>
</dbReference>
<dbReference type="InterPro" id="IPR022476">
    <property type="entry name" value="Spore_YabP/YqfC"/>
</dbReference>
<dbReference type="NCBIfam" id="TIGR02892">
    <property type="entry name" value="spore_yabP"/>
    <property type="match status" value="1"/>
</dbReference>
<proteinExistence type="predicted"/>
<reference evidence="1" key="1">
    <citation type="submission" date="2020-10" db="EMBL/GenBank/DDBJ databases">
        <authorList>
            <person name="Gilroy R."/>
        </authorList>
    </citation>
    <scope>NUCLEOTIDE SEQUENCE</scope>
    <source>
        <strain evidence="1">ChiHcec3-11533</strain>
    </source>
</reference>
<evidence type="ECO:0000313" key="2">
    <source>
        <dbReference type="Proteomes" id="UP000824072"/>
    </source>
</evidence>
<dbReference type="AlphaFoldDB" id="A0A9D1ICB2"/>
<dbReference type="Gene3D" id="2.60.40.2000">
    <property type="match status" value="1"/>
</dbReference>
<accession>A0A9D1ICB2</accession>
<organism evidence="1 2">
    <name type="scientific">Candidatus Pullichristensenella excrementigallinarum</name>
    <dbReference type="NCBI Taxonomy" id="2840907"/>
    <lineage>
        <taxon>Bacteria</taxon>
        <taxon>Bacillati</taxon>
        <taxon>Bacillota</taxon>
        <taxon>Clostridia</taxon>
        <taxon>Candidatus Pullichristensenella</taxon>
    </lineage>
</organism>
<dbReference type="InterPro" id="IPR012504">
    <property type="entry name" value="Spore_YabP"/>
</dbReference>
<comment type="caution">
    <text evidence="1">The sequence shown here is derived from an EMBL/GenBank/DDBJ whole genome shotgun (WGS) entry which is preliminary data.</text>
</comment>
<name>A0A9D1ICB2_9FIRM</name>
<dbReference type="InterPro" id="IPR038705">
    <property type="entry name" value="YabP_sf"/>
</dbReference>
<sequence>MQEAPQVRHSLILEGRQKATITGVSDVDCFNEQIVVLITSAGSMTLSGEGLHVENLNLKEGKLEVEGEISSIEYSGSPREKKGGVLGRLFR</sequence>
<reference evidence="1" key="2">
    <citation type="journal article" date="2021" name="PeerJ">
        <title>Extensive microbial diversity within the chicken gut microbiome revealed by metagenomics and culture.</title>
        <authorList>
            <person name="Gilroy R."/>
            <person name="Ravi A."/>
            <person name="Getino M."/>
            <person name="Pursley I."/>
            <person name="Horton D.L."/>
            <person name="Alikhan N.F."/>
            <person name="Baker D."/>
            <person name="Gharbi K."/>
            <person name="Hall N."/>
            <person name="Watson M."/>
            <person name="Adriaenssens E.M."/>
            <person name="Foster-Nyarko E."/>
            <person name="Jarju S."/>
            <person name="Secka A."/>
            <person name="Antonio M."/>
            <person name="Oren A."/>
            <person name="Chaudhuri R.R."/>
            <person name="La Ragione R."/>
            <person name="Hildebrand F."/>
            <person name="Pallen M.J."/>
        </authorList>
    </citation>
    <scope>NUCLEOTIDE SEQUENCE</scope>
    <source>
        <strain evidence="1">ChiHcec3-11533</strain>
    </source>
</reference>
<dbReference type="GO" id="GO:0030435">
    <property type="term" value="P:sporulation resulting in formation of a cellular spore"/>
    <property type="evidence" value="ECO:0007669"/>
    <property type="project" value="InterPro"/>
</dbReference>
<dbReference type="EMBL" id="DVMU01000124">
    <property type="protein sequence ID" value="HIU34021.1"/>
    <property type="molecule type" value="Genomic_DNA"/>
</dbReference>
<protein>
    <submittedName>
        <fullName evidence="1">Sporulation protein YabP</fullName>
    </submittedName>
</protein>